<evidence type="ECO:0000313" key="2">
    <source>
        <dbReference type="Proteomes" id="UP001066276"/>
    </source>
</evidence>
<evidence type="ECO:0000313" key="1">
    <source>
        <dbReference type="EMBL" id="KAJ1209503.1"/>
    </source>
</evidence>
<reference evidence="1" key="1">
    <citation type="journal article" date="2022" name="bioRxiv">
        <title>Sequencing and chromosome-scale assembly of the giantPleurodeles waltlgenome.</title>
        <authorList>
            <person name="Brown T."/>
            <person name="Elewa A."/>
            <person name="Iarovenko S."/>
            <person name="Subramanian E."/>
            <person name="Araus A.J."/>
            <person name="Petzold A."/>
            <person name="Susuki M."/>
            <person name="Suzuki K.-i.T."/>
            <person name="Hayashi T."/>
            <person name="Toyoda A."/>
            <person name="Oliveira C."/>
            <person name="Osipova E."/>
            <person name="Leigh N.D."/>
            <person name="Simon A."/>
            <person name="Yun M.H."/>
        </authorList>
    </citation>
    <scope>NUCLEOTIDE SEQUENCE</scope>
    <source>
        <strain evidence="1">20211129_DDA</strain>
        <tissue evidence="1">Liver</tissue>
    </source>
</reference>
<dbReference type="EMBL" id="JANPWB010000002">
    <property type="protein sequence ID" value="KAJ1209503.1"/>
    <property type="molecule type" value="Genomic_DNA"/>
</dbReference>
<protein>
    <submittedName>
        <fullName evidence="1">Uncharacterized protein</fullName>
    </submittedName>
</protein>
<comment type="caution">
    <text evidence="1">The sequence shown here is derived from an EMBL/GenBank/DDBJ whole genome shotgun (WGS) entry which is preliminary data.</text>
</comment>
<gene>
    <name evidence="1" type="ORF">NDU88_004881</name>
</gene>
<keyword evidence="2" id="KW-1185">Reference proteome</keyword>
<name>A0AAV7W7Z3_PLEWA</name>
<accession>A0AAV7W7Z3</accession>
<sequence>MIGFPIGVPAVFAPARTRALIPFPADQPFPFKAWRHFATGCSHVDRSPFFPVLNRNNEELDVRWILGLFSFGSLVPHFQRGLWISLGSCY</sequence>
<dbReference type="AlphaFoldDB" id="A0AAV7W7Z3"/>
<dbReference type="Proteomes" id="UP001066276">
    <property type="component" value="Chromosome 1_2"/>
</dbReference>
<proteinExistence type="predicted"/>
<organism evidence="1 2">
    <name type="scientific">Pleurodeles waltl</name>
    <name type="common">Iberian ribbed newt</name>
    <dbReference type="NCBI Taxonomy" id="8319"/>
    <lineage>
        <taxon>Eukaryota</taxon>
        <taxon>Metazoa</taxon>
        <taxon>Chordata</taxon>
        <taxon>Craniata</taxon>
        <taxon>Vertebrata</taxon>
        <taxon>Euteleostomi</taxon>
        <taxon>Amphibia</taxon>
        <taxon>Batrachia</taxon>
        <taxon>Caudata</taxon>
        <taxon>Salamandroidea</taxon>
        <taxon>Salamandridae</taxon>
        <taxon>Pleurodelinae</taxon>
        <taxon>Pleurodeles</taxon>
    </lineage>
</organism>